<comment type="caution">
    <text evidence="1">The sequence shown here is derived from an EMBL/GenBank/DDBJ whole genome shotgun (WGS) entry which is preliminary data.</text>
</comment>
<evidence type="ECO:0000313" key="4">
    <source>
        <dbReference type="Proteomes" id="UP001357437"/>
    </source>
</evidence>
<evidence type="ECO:0000313" key="2">
    <source>
        <dbReference type="EMBL" id="MEC3939262.1"/>
    </source>
</evidence>
<evidence type="ECO:0000313" key="3">
    <source>
        <dbReference type="Proteomes" id="UP001149314"/>
    </source>
</evidence>
<reference evidence="1" key="1">
    <citation type="journal article" date="2023" name="Genes Genomics">
        <title>Genomic insights of Leclercia adecarboxylata strains linked to an outbreak in public hospitals in Mexico.</title>
        <authorList>
            <person name="Barrios-Villa E."/>
            <person name="Pacheco-Flores B."/>
            <person name="Lozano-Zarain P."/>
            <person name="Del Campo-Ortega R."/>
            <person name="de Jesus Ascencio-Montiel I."/>
            <person name="Gonzalez-Leon M."/>
            <person name="Camorlinga-Ponce M."/>
            <person name="Gaytan Cervantes F.J."/>
            <person name="Gonzalez Torres C."/>
            <person name="Aguilar E."/>
            <person name="Gonzalez Ibarra J."/>
            <person name="Torres Lopez F.J."/>
            <person name="Rosas-Vargas H."/>
            <person name="Gonzalez-Bonilla C.R."/>
            <person name="Del Carmen Rocha-Gracia R."/>
        </authorList>
    </citation>
    <scope>NUCLEOTIDE SEQUENCE</scope>
    <source>
        <strain evidence="1">Lac40</strain>
    </source>
</reference>
<proteinExistence type="predicted"/>
<gene>
    <name evidence="1" type="ORF">OEZ79_16660</name>
    <name evidence="2" type="ORF">VOF76_24345</name>
</gene>
<organism evidence="1 3">
    <name type="scientific">Leclercia adecarboxylata</name>
    <dbReference type="NCBI Taxonomy" id="83655"/>
    <lineage>
        <taxon>Bacteria</taxon>
        <taxon>Pseudomonadati</taxon>
        <taxon>Pseudomonadota</taxon>
        <taxon>Gammaproteobacteria</taxon>
        <taxon>Enterobacterales</taxon>
        <taxon>Enterobacteriaceae</taxon>
        <taxon>Leclercia</taxon>
    </lineage>
</organism>
<accession>A0A9X3YD55</accession>
<keyword evidence="4" id="KW-1185">Reference proteome</keyword>
<name>A0A9X3YD55_9ENTR</name>
<sequence>MKNKTTSLRVLSGVTLVTRSLLIPVADHAGSYGDYITCSLINHCSNAVNQGLHACTYQSLLKQQNIDLSGQYARWDAAFQSRVEEQFYEHTS</sequence>
<dbReference type="Proteomes" id="UP001357437">
    <property type="component" value="Unassembled WGS sequence"/>
</dbReference>
<dbReference type="EMBL" id="JAOURS010000019">
    <property type="protein sequence ID" value="MDC6639869.1"/>
    <property type="molecule type" value="Genomic_DNA"/>
</dbReference>
<reference evidence="2 4" key="2">
    <citation type="submission" date="2024-01" db="EMBL/GenBank/DDBJ databases">
        <title>Comparative Genomics of Leclercia adecarboxylata Strains Isolated from Several Sources.</title>
        <authorList>
            <person name="Yescas-Zazueta V."/>
            <person name="Balbuena-Alonso M.G."/>
            <person name="Valencia D."/>
            <person name="Mendez-Pfeiffer P.A."/>
            <person name="Ballesteros-Monrreal M.G."/>
            <person name="Rocha-Gracia R.D.C."/>
            <person name="Barrios-Villa E."/>
        </authorList>
    </citation>
    <scope>NUCLEOTIDE SEQUENCE [LARGE SCALE GENOMIC DNA]</scope>
    <source>
        <strain evidence="2 4">33MEM</strain>
    </source>
</reference>
<evidence type="ECO:0000313" key="1">
    <source>
        <dbReference type="EMBL" id="MDC6639869.1"/>
    </source>
</evidence>
<dbReference type="RefSeq" id="WP_147271034.1">
    <property type="nucleotide sequence ID" value="NZ_CP049980.1"/>
</dbReference>
<dbReference type="EMBL" id="JAYMCU010000120">
    <property type="protein sequence ID" value="MEC3939262.1"/>
    <property type="molecule type" value="Genomic_DNA"/>
</dbReference>
<dbReference type="AlphaFoldDB" id="A0A9X3YD55"/>
<protein>
    <submittedName>
        <fullName evidence="1">Uncharacterized protein</fullName>
    </submittedName>
</protein>
<dbReference type="Proteomes" id="UP001149314">
    <property type="component" value="Unassembled WGS sequence"/>
</dbReference>